<name>A0A6L9E5X3_ACIHA</name>
<accession>A0A6L9E5X3</accession>
<proteinExistence type="predicted"/>
<protein>
    <recommendedName>
        <fullName evidence="3">Condensation domain-containing protein</fullName>
    </recommendedName>
</protein>
<sequence>MYITLNSTQRKFSSPKFINNKFSKGNISVCFEIKKKLDYENLKLRLKKILIENPILKSKYCTNKNIFQYGAKNKTYNLSYLENIEISLFLKKIEKTAFKIDKPYHFKIFYINNVEKSESYIFICISHNICDGLSLMYLFKSLLDDEHYTEIATKTKKIDQLESKVIDSKYFSYDEDGVVDKYEVATKNIFHNSYVNYNINKFLDASILALFNASKKYLDNFVVKELFKFNDLYRINNELDFYLYSLEGEKLSENSISEKRKLAKKNHTPYWDLVQRVKPMAYNGYYGVANIEINYRARYKGVNSFKNISYVIHFNEEALHFAEADISLIIDQMSERKVYYKFLFNRKKISQDIQALILENFSNYINNIQTEENKFSSEVITCCII</sequence>
<gene>
    <name evidence="1" type="ORF">AhaeAN43_11450</name>
</gene>
<dbReference type="Proteomes" id="UP000463868">
    <property type="component" value="Chromosome"/>
</dbReference>
<evidence type="ECO:0000313" key="2">
    <source>
        <dbReference type="Proteomes" id="UP000463868"/>
    </source>
</evidence>
<organism evidence="1 2">
    <name type="scientific">Acinetobacter haemolyticus</name>
    <dbReference type="NCBI Taxonomy" id="29430"/>
    <lineage>
        <taxon>Bacteria</taxon>
        <taxon>Pseudomonadati</taxon>
        <taxon>Pseudomonadota</taxon>
        <taxon>Gammaproteobacteria</taxon>
        <taxon>Moraxellales</taxon>
        <taxon>Moraxellaceae</taxon>
        <taxon>Acinetobacter</taxon>
    </lineage>
</organism>
<dbReference type="EMBL" id="CP031976">
    <property type="protein sequence ID" value="QHI13944.1"/>
    <property type="molecule type" value="Genomic_DNA"/>
</dbReference>
<dbReference type="SUPFAM" id="SSF52777">
    <property type="entry name" value="CoA-dependent acyltransferases"/>
    <property type="match status" value="1"/>
</dbReference>
<evidence type="ECO:0008006" key="3">
    <source>
        <dbReference type="Google" id="ProtNLM"/>
    </source>
</evidence>
<evidence type="ECO:0000313" key="1">
    <source>
        <dbReference type="EMBL" id="QHI13944.1"/>
    </source>
</evidence>
<dbReference type="AlphaFoldDB" id="A0A6L9E5X3"/>
<reference evidence="1 2" key="1">
    <citation type="submission" date="2018-08" db="EMBL/GenBank/DDBJ databases">
        <title>Analysis of the genomic diversity of Mexican Acinetobacter haemolyticus clinical isolates.</title>
        <authorList>
            <person name="Castro-Jaimes S."/>
            <person name="Cevallos M.A."/>
        </authorList>
    </citation>
    <scope>NUCLEOTIDE SEQUENCE [LARGE SCALE GENOMIC DNA]</scope>
    <source>
        <strain evidence="1 2">AN43</strain>
    </source>
</reference>
<dbReference type="RefSeq" id="WP_125316800.1">
    <property type="nucleotide sequence ID" value="NZ_CP031972.1"/>
</dbReference>